<dbReference type="InterPro" id="IPR001882">
    <property type="entry name" value="Biotin_BS"/>
</dbReference>
<dbReference type="RefSeq" id="WP_054645969.1">
    <property type="nucleotide sequence ID" value="NZ_FUXS01000002.1"/>
</dbReference>
<dbReference type="CDD" id="cd06850">
    <property type="entry name" value="biotinyl_domain"/>
    <property type="match status" value="1"/>
</dbReference>
<keyword evidence="11" id="KW-1185">Reference proteome</keyword>
<dbReference type="STRING" id="53444.AYR59_03005"/>
<dbReference type="Proteomes" id="UP000051565">
    <property type="component" value="Unassembled WGS sequence"/>
</dbReference>
<dbReference type="PANTHER" id="PTHR45266:SF3">
    <property type="entry name" value="OXALOACETATE DECARBOXYLASE ALPHA CHAIN"/>
    <property type="match status" value="1"/>
</dbReference>
<evidence type="ECO:0000313" key="11">
    <source>
        <dbReference type="Proteomes" id="UP000051565"/>
    </source>
</evidence>
<reference evidence="10 11" key="1">
    <citation type="journal article" date="2015" name="Genome Announc.">
        <title>Expanding the biotechnology potential of lactobacilli through comparative genomics of 213 strains and associated genera.</title>
        <authorList>
            <person name="Sun Z."/>
            <person name="Harris H.M."/>
            <person name="McCann A."/>
            <person name="Guo C."/>
            <person name="Argimon S."/>
            <person name="Zhang W."/>
            <person name="Yang X."/>
            <person name="Jeffery I.B."/>
            <person name="Cooney J.C."/>
            <person name="Kagawa T.F."/>
            <person name="Liu W."/>
            <person name="Song Y."/>
            <person name="Salvetti E."/>
            <person name="Wrobel A."/>
            <person name="Rasinkangas P."/>
            <person name="Parkhill J."/>
            <person name="Rea M.C."/>
            <person name="O'Sullivan O."/>
            <person name="Ritari J."/>
            <person name="Douillard F.P."/>
            <person name="Paul Ross R."/>
            <person name="Yang R."/>
            <person name="Briner A.E."/>
            <person name="Felis G.E."/>
            <person name="de Vos W.M."/>
            <person name="Barrangou R."/>
            <person name="Klaenhammer T.R."/>
            <person name="Caufield P.W."/>
            <person name="Cui Y."/>
            <person name="Zhang H."/>
            <person name="O'Toole P.W."/>
        </authorList>
    </citation>
    <scope>NUCLEOTIDE SEQUENCE [LARGE SCALE GENOMIC DNA]</scope>
    <source>
        <strain evidence="10 11">DSM 20690</strain>
    </source>
</reference>
<comment type="pathway">
    <text evidence="1 8">Lipid metabolism; fatty acid biosynthesis.</text>
</comment>
<dbReference type="GeneID" id="61249845"/>
<evidence type="ECO:0000256" key="1">
    <source>
        <dbReference type="ARBA" id="ARBA00005194"/>
    </source>
</evidence>
<accession>A0A0R2JUQ7</accession>
<keyword evidence="7 8" id="KW-0092">Biotin</keyword>
<dbReference type="Gene3D" id="2.40.50.100">
    <property type="match status" value="1"/>
</dbReference>
<comment type="function">
    <text evidence="8">This protein is a component of the acetyl coenzyme A carboxylase complex; first, biotin carboxylase catalyzes the carboxylation of the carrier protein and then the transcarboxylase transfers the carboxyl group to form malonyl-CoA.</text>
</comment>
<comment type="caution">
    <text evidence="10">The sequence shown here is derived from an EMBL/GenBank/DDBJ whole genome shotgun (WGS) entry which is preliminary data.</text>
</comment>
<dbReference type="InterPro" id="IPR000089">
    <property type="entry name" value="Biotin_lipoyl"/>
</dbReference>
<dbReference type="PRINTS" id="PR01071">
    <property type="entry name" value="ACOABIOTINCC"/>
</dbReference>
<dbReference type="OrthoDB" id="9811735at2"/>
<organism evidence="10 11">
    <name type="scientific">Fructilactobacillus lindneri DSM 20690 = JCM 11027</name>
    <dbReference type="NCBI Taxonomy" id="1122148"/>
    <lineage>
        <taxon>Bacteria</taxon>
        <taxon>Bacillati</taxon>
        <taxon>Bacillota</taxon>
        <taxon>Bacilli</taxon>
        <taxon>Lactobacillales</taxon>
        <taxon>Lactobacillaceae</taxon>
        <taxon>Fructilactobacillus</taxon>
    </lineage>
</organism>
<dbReference type="PROSITE" id="PS50968">
    <property type="entry name" value="BIOTINYL_LIPOYL"/>
    <property type="match status" value="1"/>
</dbReference>
<dbReference type="GO" id="GO:0006633">
    <property type="term" value="P:fatty acid biosynthetic process"/>
    <property type="evidence" value="ECO:0007669"/>
    <property type="project" value="UniProtKB-UniPathway"/>
</dbReference>
<keyword evidence="3 8" id="KW-0444">Lipid biosynthesis</keyword>
<dbReference type="UniPathway" id="UPA00094"/>
<keyword evidence="6 8" id="KW-0275">Fatty acid biosynthesis</keyword>
<dbReference type="Pfam" id="PF00364">
    <property type="entry name" value="Biotin_lipoyl"/>
    <property type="match status" value="1"/>
</dbReference>
<name>A0A0R2JUQ7_9LACO</name>
<evidence type="ECO:0000256" key="7">
    <source>
        <dbReference type="ARBA" id="ARBA00023267"/>
    </source>
</evidence>
<dbReference type="PATRIC" id="fig|1122148.6.peg.1052"/>
<gene>
    <name evidence="10" type="ORF">IV52_GL001026</name>
</gene>
<proteinExistence type="predicted"/>
<dbReference type="PROSITE" id="PS00188">
    <property type="entry name" value="BIOTIN"/>
    <property type="match status" value="1"/>
</dbReference>
<evidence type="ECO:0000256" key="5">
    <source>
        <dbReference type="ARBA" id="ARBA00023098"/>
    </source>
</evidence>
<dbReference type="EMBL" id="JQBT01000033">
    <property type="protein sequence ID" value="KRN78748.1"/>
    <property type="molecule type" value="Genomic_DNA"/>
</dbReference>
<keyword evidence="4 8" id="KW-0276">Fatty acid metabolism</keyword>
<sequence length="142" mass="15882">MNEADIERLLSKFDNSGLQELKINGNGVDVYFSKLEDKQPTTVTQNNKKSTTSNEWQPSVKTGNYKLKAPMVGLIYFAPSPDKPAYKEVGSHVKKGEVICAVEAMKLINEVKSPVSGTIKKRLVDDGDMIEYNQPLFEIKED</sequence>
<keyword evidence="5 8" id="KW-0443">Lipid metabolism</keyword>
<evidence type="ECO:0000256" key="8">
    <source>
        <dbReference type="RuleBase" id="RU364072"/>
    </source>
</evidence>
<evidence type="ECO:0000256" key="4">
    <source>
        <dbReference type="ARBA" id="ARBA00022832"/>
    </source>
</evidence>
<feature type="domain" description="Lipoyl-binding" evidence="9">
    <location>
        <begin position="64"/>
        <end position="140"/>
    </location>
</feature>
<dbReference type="GO" id="GO:0003989">
    <property type="term" value="F:acetyl-CoA carboxylase activity"/>
    <property type="evidence" value="ECO:0007669"/>
    <property type="project" value="InterPro"/>
</dbReference>
<dbReference type="InterPro" id="IPR050709">
    <property type="entry name" value="Biotin_Carboxyl_Carrier/Decarb"/>
</dbReference>
<evidence type="ECO:0000313" key="10">
    <source>
        <dbReference type="EMBL" id="KRN78748.1"/>
    </source>
</evidence>
<dbReference type="InterPro" id="IPR011053">
    <property type="entry name" value="Single_hybrid_motif"/>
</dbReference>
<evidence type="ECO:0000256" key="6">
    <source>
        <dbReference type="ARBA" id="ARBA00023160"/>
    </source>
</evidence>
<evidence type="ECO:0000256" key="3">
    <source>
        <dbReference type="ARBA" id="ARBA00022516"/>
    </source>
</evidence>
<dbReference type="GO" id="GO:0009317">
    <property type="term" value="C:acetyl-CoA carboxylase complex"/>
    <property type="evidence" value="ECO:0007669"/>
    <property type="project" value="InterPro"/>
</dbReference>
<dbReference type="PANTHER" id="PTHR45266">
    <property type="entry name" value="OXALOACETATE DECARBOXYLASE ALPHA CHAIN"/>
    <property type="match status" value="1"/>
</dbReference>
<evidence type="ECO:0000256" key="2">
    <source>
        <dbReference type="ARBA" id="ARBA00017562"/>
    </source>
</evidence>
<protein>
    <recommendedName>
        <fullName evidence="2 8">Biotin carboxyl carrier protein of acetyl-CoA carboxylase</fullName>
    </recommendedName>
</protein>
<dbReference type="AlphaFoldDB" id="A0A0R2JUQ7"/>
<dbReference type="InterPro" id="IPR001249">
    <property type="entry name" value="AcCoA_biotinCC"/>
</dbReference>
<dbReference type="SUPFAM" id="SSF51230">
    <property type="entry name" value="Single hybrid motif"/>
    <property type="match status" value="1"/>
</dbReference>
<evidence type="ECO:0000259" key="9">
    <source>
        <dbReference type="PROSITE" id="PS50968"/>
    </source>
</evidence>